<dbReference type="Proteomes" id="UP000479000">
    <property type="component" value="Unassembled WGS sequence"/>
</dbReference>
<name>A0A6H5GE01_9HEMI</name>
<sequence length="124" mass="14285">MILDLRSRPHPGPGWHCHYSPGGAVVPLCEKHPPTTAGYELENPREKRVNGQLRLVSLSRLIPNIRRSEFSDPISSWTCRGKLHRRQWTPSYRTSFHFCTPLPGVGYFPKKLHHFSGRTRPVHI</sequence>
<organism evidence="1 2">
    <name type="scientific">Nesidiocoris tenuis</name>
    <dbReference type="NCBI Taxonomy" id="355587"/>
    <lineage>
        <taxon>Eukaryota</taxon>
        <taxon>Metazoa</taxon>
        <taxon>Ecdysozoa</taxon>
        <taxon>Arthropoda</taxon>
        <taxon>Hexapoda</taxon>
        <taxon>Insecta</taxon>
        <taxon>Pterygota</taxon>
        <taxon>Neoptera</taxon>
        <taxon>Paraneoptera</taxon>
        <taxon>Hemiptera</taxon>
        <taxon>Heteroptera</taxon>
        <taxon>Panheteroptera</taxon>
        <taxon>Cimicomorpha</taxon>
        <taxon>Miridae</taxon>
        <taxon>Dicyphina</taxon>
        <taxon>Nesidiocoris</taxon>
    </lineage>
</organism>
<reference evidence="1 2" key="1">
    <citation type="submission" date="2020-02" db="EMBL/GenBank/DDBJ databases">
        <authorList>
            <person name="Ferguson B K."/>
        </authorList>
    </citation>
    <scope>NUCLEOTIDE SEQUENCE [LARGE SCALE GENOMIC DNA]</scope>
</reference>
<evidence type="ECO:0000313" key="1">
    <source>
        <dbReference type="EMBL" id="CAB0001333.1"/>
    </source>
</evidence>
<protein>
    <submittedName>
        <fullName evidence="1">Uncharacterized protein</fullName>
    </submittedName>
</protein>
<gene>
    <name evidence="1" type="ORF">NTEN_LOCUS7120</name>
</gene>
<evidence type="ECO:0000313" key="2">
    <source>
        <dbReference type="Proteomes" id="UP000479000"/>
    </source>
</evidence>
<proteinExistence type="predicted"/>
<dbReference type="EMBL" id="CADCXU010010474">
    <property type="protein sequence ID" value="CAB0001333.1"/>
    <property type="molecule type" value="Genomic_DNA"/>
</dbReference>
<accession>A0A6H5GE01</accession>
<dbReference type="AlphaFoldDB" id="A0A6H5GE01"/>
<keyword evidence="2" id="KW-1185">Reference proteome</keyword>